<evidence type="ECO:0000256" key="8">
    <source>
        <dbReference type="PROSITE-ProRule" id="PRU00176"/>
    </source>
</evidence>
<dbReference type="InterPro" id="IPR023780">
    <property type="entry name" value="Chromo_domain"/>
</dbReference>
<dbReference type="SUPFAM" id="SSF54160">
    <property type="entry name" value="Chromo domain-like"/>
    <property type="match status" value="2"/>
</dbReference>
<proteinExistence type="predicted"/>
<dbReference type="GO" id="GO:0042393">
    <property type="term" value="F:histone binding"/>
    <property type="evidence" value="ECO:0007669"/>
    <property type="project" value="TreeGrafter"/>
</dbReference>
<dbReference type="CDD" id="cd00590">
    <property type="entry name" value="RRM_SF"/>
    <property type="match status" value="1"/>
</dbReference>
<dbReference type="SMART" id="SM00298">
    <property type="entry name" value="CHROMO"/>
    <property type="match status" value="2"/>
</dbReference>
<dbReference type="InterPro" id="IPR000953">
    <property type="entry name" value="Chromo/chromo_shadow_dom"/>
</dbReference>
<dbReference type="EMBL" id="VEPZ02001007">
    <property type="protein sequence ID" value="KAE8702505.1"/>
    <property type="molecule type" value="Genomic_DNA"/>
</dbReference>
<protein>
    <submittedName>
        <fullName evidence="13">Uncharacterized protein</fullName>
    </submittedName>
</protein>
<evidence type="ECO:0000259" key="10">
    <source>
        <dbReference type="PROSITE" id="PS50013"/>
    </source>
</evidence>
<name>A0A6A3AH00_HIBSY</name>
<evidence type="ECO:0000256" key="2">
    <source>
        <dbReference type="ARBA" id="ARBA00022741"/>
    </source>
</evidence>
<dbReference type="InterPro" id="IPR012677">
    <property type="entry name" value="Nucleotide-bd_a/b_plait_sf"/>
</dbReference>
<keyword evidence="2" id="KW-0547">Nucleotide-binding</keyword>
<evidence type="ECO:0000259" key="12">
    <source>
        <dbReference type="PROSITE" id="PS50102"/>
    </source>
</evidence>
<evidence type="ECO:0000256" key="4">
    <source>
        <dbReference type="ARBA" id="ARBA00022833"/>
    </source>
</evidence>
<reference evidence="13" key="1">
    <citation type="submission" date="2019-09" db="EMBL/GenBank/DDBJ databases">
        <title>Draft genome information of white flower Hibiscus syriacus.</title>
        <authorList>
            <person name="Kim Y.-M."/>
        </authorList>
    </citation>
    <scope>NUCLEOTIDE SEQUENCE [LARGE SCALE GENOMIC DNA]</scope>
    <source>
        <strain evidence="13">YM2019G1</strain>
    </source>
</reference>
<evidence type="ECO:0000313" key="13">
    <source>
        <dbReference type="EMBL" id="KAE8702505.1"/>
    </source>
</evidence>
<dbReference type="InterPro" id="IPR013083">
    <property type="entry name" value="Znf_RING/FYVE/PHD"/>
</dbReference>
<keyword evidence="8" id="KW-0694">RNA-binding</keyword>
<dbReference type="InterPro" id="IPR000504">
    <property type="entry name" value="RRM_dom"/>
</dbReference>
<feature type="domain" description="RRM" evidence="12">
    <location>
        <begin position="552"/>
        <end position="629"/>
    </location>
</feature>
<dbReference type="Pfam" id="PF00385">
    <property type="entry name" value="Chromo"/>
    <property type="match status" value="1"/>
</dbReference>
<dbReference type="PROSITE" id="PS50013">
    <property type="entry name" value="CHROMO_2"/>
    <property type="match status" value="2"/>
</dbReference>
<dbReference type="Proteomes" id="UP000436088">
    <property type="component" value="Unassembled WGS sequence"/>
</dbReference>
<organism evidence="13 14">
    <name type="scientific">Hibiscus syriacus</name>
    <name type="common">Rose of Sharon</name>
    <dbReference type="NCBI Taxonomy" id="106335"/>
    <lineage>
        <taxon>Eukaryota</taxon>
        <taxon>Viridiplantae</taxon>
        <taxon>Streptophyta</taxon>
        <taxon>Embryophyta</taxon>
        <taxon>Tracheophyta</taxon>
        <taxon>Spermatophyta</taxon>
        <taxon>Magnoliopsida</taxon>
        <taxon>eudicotyledons</taxon>
        <taxon>Gunneridae</taxon>
        <taxon>Pentapetalae</taxon>
        <taxon>rosids</taxon>
        <taxon>malvids</taxon>
        <taxon>Malvales</taxon>
        <taxon>Malvaceae</taxon>
        <taxon>Malvoideae</taxon>
        <taxon>Hibiscus</taxon>
    </lineage>
</organism>
<keyword evidence="4" id="KW-0862">Zinc</keyword>
<evidence type="ECO:0000256" key="3">
    <source>
        <dbReference type="ARBA" id="ARBA00022771"/>
    </source>
</evidence>
<evidence type="ECO:0000313" key="14">
    <source>
        <dbReference type="Proteomes" id="UP000436088"/>
    </source>
</evidence>
<evidence type="ECO:0000256" key="1">
    <source>
        <dbReference type="ARBA" id="ARBA00022723"/>
    </source>
</evidence>
<dbReference type="SMART" id="SM00360">
    <property type="entry name" value="RRM"/>
    <property type="match status" value="1"/>
</dbReference>
<dbReference type="GO" id="GO:0005634">
    <property type="term" value="C:nucleus"/>
    <property type="evidence" value="ECO:0007669"/>
    <property type="project" value="TreeGrafter"/>
</dbReference>
<dbReference type="PANTHER" id="PTHR45623">
    <property type="entry name" value="CHROMODOMAIN-HELICASE-DNA-BINDING PROTEIN 3-RELATED-RELATED"/>
    <property type="match status" value="1"/>
</dbReference>
<dbReference type="InterPro" id="IPR001965">
    <property type="entry name" value="Znf_PHD"/>
</dbReference>
<dbReference type="GO" id="GO:0008270">
    <property type="term" value="F:zinc ion binding"/>
    <property type="evidence" value="ECO:0007669"/>
    <property type="project" value="UniProtKB-KW"/>
</dbReference>
<keyword evidence="5" id="KW-0067">ATP-binding</keyword>
<dbReference type="GO" id="GO:0140658">
    <property type="term" value="F:ATP-dependent chromatin remodeler activity"/>
    <property type="evidence" value="ECO:0007669"/>
    <property type="project" value="TreeGrafter"/>
</dbReference>
<dbReference type="PROSITE" id="PS01359">
    <property type="entry name" value="ZF_PHD_1"/>
    <property type="match status" value="1"/>
</dbReference>
<keyword evidence="3 7" id="KW-0863">Zinc-finger</keyword>
<keyword evidence="14" id="KW-1185">Reference proteome</keyword>
<dbReference type="PROSITE" id="PS50016">
    <property type="entry name" value="ZF_PHD_2"/>
    <property type="match status" value="1"/>
</dbReference>
<dbReference type="GO" id="GO:0005524">
    <property type="term" value="F:ATP binding"/>
    <property type="evidence" value="ECO:0007669"/>
    <property type="project" value="UniProtKB-KW"/>
</dbReference>
<comment type="caution">
    <text evidence="13">The sequence shown here is derived from an EMBL/GenBank/DDBJ whole genome shotgun (WGS) entry which is preliminary data.</text>
</comment>
<dbReference type="InterPro" id="IPR016197">
    <property type="entry name" value="Chromo-like_dom_sf"/>
</dbReference>
<dbReference type="GO" id="GO:0003723">
    <property type="term" value="F:RNA binding"/>
    <property type="evidence" value="ECO:0007669"/>
    <property type="project" value="UniProtKB-UniRule"/>
</dbReference>
<dbReference type="GO" id="GO:0000785">
    <property type="term" value="C:chromatin"/>
    <property type="evidence" value="ECO:0007669"/>
    <property type="project" value="TreeGrafter"/>
</dbReference>
<dbReference type="Gene3D" id="3.30.70.330">
    <property type="match status" value="1"/>
</dbReference>
<accession>A0A6A3AH00</accession>
<evidence type="ECO:0000256" key="6">
    <source>
        <dbReference type="ARBA" id="ARBA00023242"/>
    </source>
</evidence>
<feature type="domain" description="PHD-type" evidence="11">
    <location>
        <begin position="208"/>
        <end position="257"/>
    </location>
</feature>
<evidence type="ECO:0000256" key="7">
    <source>
        <dbReference type="PROSITE-ProRule" id="PRU00146"/>
    </source>
</evidence>
<dbReference type="GO" id="GO:0016887">
    <property type="term" value="F:ATP hydrolysis activity"/>
    <property type="evidence" value="ECO:0007669"/>
    <property type="project" value="TreeGrafter"/>
</dbReference>
<dbReference type="InterPro" id="IPR019786">
    <property type="entry name" value="Zinc_finger_PHD-type_CS"/>
</dbReference>
<feature type="compositionally biased region" description="Polar residues" evidence="9">
    <location>
        <begin position="476"/>
        <end position="485"/>
    </location>
</feature>
<dbReference type="Gene3D" id="2.40.50.40">
    <property type="match status" value="2"/>
</dbReference>
<dbReference type="SUPFAM" id="SSF54928">
    <property type="entry name" value="RNA-binding domain, RBD"/>
    <property type="match status" value="1"/>
</dbReference>
<dbReference type="SMART" id="SM00249">
    <property type="entry name" value="PHD"/>
    <property type="match status" value="1"/>
</dbReference>
<dbReference type="InterPro" id="IPR035979">
    <property type="entry name" value="RBD_domain_sf"/>
</dbReference>
<evidence type="ECO:0000256" key="9">
    <source>
        <dbReference type="SAM" id="MobiDB-lite"/>
    </source>
</evidence>
<dbReference type="Pfam" id="PF00076">
    <property type="entry name" value="RRM_1"/>
    <property type="match status" value="1"/>
</dbReference>
<keyword evidence="1" id="KW-0479">Metal-binding</keyword>
<dbReference type="AlphaFoldDB" id="A0A6A3AH00"/>
<dbReference type="Gene3D" id="3.30.40.10">
    <property type="entry name" value="Zinc/RING finger domain, C3HC4 (zinc finger)"/>
    <property type="match status" value="1"/>
</dbReference>
<feature type="domain" description="Chromo" evidence="10">
    <location>
        <begin position="273"/>
        <end position="334"/>
    </location>
</feature>
<dbReference type="GO" id="GO:0003677">
    <property type="term" value="F:DNA binding"/>
    <property type="evidence" value="ECO:0007669"/>
    <property type="project" value="TreeGrafter"/>
</dbReference>
<sequence>MVMESSGGLSGTNVEGPLNSGPAKRFEKPMSVKKDGHFSCLSVSKMGEKLSGSFRYEKVELVSSQEVFIPRDRNSIKKQVADPETDTSNRMKCDARSYREWLGSRVRKDKVSGSHRKQSGNNSEACKKVKGAVVEGNLSCSKRRRVDFDSAQQCYSGNAEPGNRLHAAFPTQDGKESLTELNMDQTEERTSDVLDKESQFEILTGDGHSVCLTCMRGGKLLSCVGKGCKRKYHPSCLVPALSNYPPGFWHCIWCVEKKKELGVHSVSEVMSIWDAREVISDAKEMQSEKQYLVKYRGLAHVHNRWIPEKELQSEASTFVTEYNRRNQAIRWKSEWTIPNRFLQKRKLLFPTNSGDNDLDCTYEWLVKWTGLGYEHATWELESSSFMMSSESMKLIRDFEIRHQMSEGLSSKSEEEEIMLENFPCSLHFCSDLWFLYVLVGNSVRSSESPLSSRRLENCSAKASLDCQSHAVRNDVNGRSPSQGGNFRTEMLPSAKAKPARSEADDHHGIKKITKGYSNEKSSEVARGRRNGYQNWWKEGHTNGSNRCRSGYISLFIENLPEKIHWKRLESLFSTYGHVIDAFIPNKKNSKGGRFGFIRFATIEEARKAISSMNGVHIYDSRIRVSLAKYKPRQSYWRKSSKVVQRKSGMEEIPRIKHCEVEGVVDEEKLHVLSNCLVGWCKNFIKIGNLANQIQAKGLAGFTLMRAAGNVVLMVFEDSNSLRNVKDDKLETLAKWFSKVETWSESLMVESRRVWLVCEGIPFHAWNWDTFKNIATKWGKLIAIDNSCEFPSSFDRAKIQILTNAQGRINELFELKVGDHLFKILVHEVDPSFKPNSWVPEDCDISLELDPPIGL</sequence>
<dbReference type="InterPro" id="IPR019787">
    <property type="entry name" value="Znf_PHD-finger"/>
</dbReference>
<feature type="domain" description="Chromo" evidence="10">
    <location>
        <begin position="342"/>
        <end position="410"/>
    </location>
</feature>
<evidence type="ECO:0000259" key="11">
    <source>
        <dbReference type="PROSITE" id="PS50016"/>
    </source>
</evidence>
<dbReference type="GO" id="GO:0003682">
    <property type="term" value="F:chromatin binding"/>
    <property type="evidence" value="ECO:0007669"/>
    <property type="project" value="TreeGrafter"/>
</dbReference>
<evidence type="ECO:0000256" key="5">
    <source>
        <dbReference type="ARBA" id="ARBA00022840"/>
    </source>
</evidence>
<feature type="region of interest" description="Disordered" evidence="9">
    <location>
        <begin position="1"/>
        <end position="29"/>
    </location>
</feature>
<feature type="region of interest" description="Disordered" evidence="9">
    <location>
        <begin position="471"/>
        <end position="525"/>
    </location>
</feature>
<dbReference type="PROSITE" id="PS50102">
    <property type="entry name" value="RRM"/>
    <property type="match status" value="1"/>
</dbReference>
<dbReference type="PANTHER" id="PTHR45623:SF51">
    <property type="entry name" value="DNA HELICASE CHROMATIN REGULATOR PHD FAMILY-RELATED"/>
    <property type="match status" value="1"/>
</dbReference>
<gene>
    <name evidence="13" type="ORF">F3Y22_tig00110482pilonHSYRG00200</name>
</gene>
<keyword evidence="6" id="KW-0539">Nucleus</keyword>